<keyword evidence="3" id="KW-0963">Cytoplasm</keyword>
<reference evidence="4 5" key="1">
    <citation type="journal article" date="2021" name="Elife">
        <title>Chloroplast acquisition without the gene transfer in kleptoplastic sea slugs, Plakobranchus ocellatus.</title>
        <authorList>
            <person name="Maeda T."/>
            <person name="Takahashi S."/>
            <person name="Yoshida T."/>
            <person name="Shimamura S."/>
            <person name="Takaki Y."/>
            <person name="Nagai Y."/>
            <person name="Toyoda A."/>
            <person name="Suzuki Y."/>
            <person name="Arimoto A."/>
            <person name="Ishii H."/>
            <person name="Satoh N."/>
            <person name="Nishiyama T."/>
            <person name="Hasebe M."/>
            <person name="Maruyama T."/>
            <person name="Minagawa J."/>
            <person name="Obokata J."/>
            <person name="Shigenobu S."/>
        </authorList>
    </citation>
    <scope>NUCLEOTIDE SEQUENCE [LARGE SCALE GENOMIC DNA]</scope>
</reference>
<evidence type="ECO:0000256" key="1">
    <source>
        <dbReference type="ARBA" id="ARBA00005593"/>
    </source>
</evidence>
<comment type="subcellular location">
    <subcellularLocation>
        <location evidence="3">Cytoplasm</location>
    </subcellularLocation>
</comment>
<evidence type="ECO:0000313" key="4">
    <source>
        <dbReference type="EMBL" id="GFO15437.1"/>
    </source>
</evidence>
<dbReference type="SUPFAM" id="SSF51905">
    <property type="entry name" value="FAD/NAD(P)-binding domain"/>
    <property type="match status" value="2"/>
</dbReference>
<dbReference type="Gene3D" id="1.10.405.10">
    <property type="entry name" value="Guanine Nucleotide Dissociation Inhibitor, domain 1"/>
    <property type="match status" value="1"/>
</dbReference>
<evidence type="ECO:0000256" key="3">
    <source>
        <dbReference type="RuleBase" id="RU363124"/>
    </source>
</evidence>
<dbReference type="FunFam" id="1.10.405.10:FF:000001">
    <property type="entry name" value="Rab GDP dissociation inhibitor"/>
    <property type="match status" value="1"/>
</dbReference>
<evidence type="ECO:0000313" key="5">
    <source>
        <dbReference type="Proteomes" id="UP000735302"/>
    </source>
</evidence>
<dbReference type="FunFam" id="3.30.519.10:FF:000005">
    <property type="entry name" value="Rab GDP dissociation inhibitor"/>
    <property type="match status" value="1"/>
</dbReference>
<dbReference type="GO" id="GO:0007264">
    <property type="term" value="P:small GTPase-mediated signal transduction"/>
    <property type="evidence" value="ECO:0007669"/>
    <property type="project" value="InterPro"/>
</dbReference>
<dbReference type="Pfam" id="PF00996">
    <property type="entry name" value="GDI"/>
    <property type="match status" value="1"/>
</dbReference>
<dbReference type="PRINTS" id="PR00891">
    <property type="entry name" value="RABGDIREP"/>
</dbReference>
<dbReference type="PANTHER" id="PTHR11787">
    <property type="entry name" value="RAB GDP-DISSOCIATION INHIBITOR"/>
    <property type="match status" value="1"/>
</dbReference>
<accession>A0AAV4B8J8</accession>
<keyword evidence="5" id="KW-1185">Reference proteome</keyword>
<comment type="caution">
    <text evidence="4">The sequence shown here is derived from an EMBL/GenBank/DDBJ whole genome shotgun (WGS) entry which is preliminary data.</text>
</comment>
<sequence>MDETYDVIVMGTGLKECILSGMLSVSGKKVLHVDRNPYYGGESASLTPLDQVYQHFGKPVVGDKYGRGRDWNVDLIPKFLMANGQLVKLLIHTGVTRYLEFKSVDGSYVYKGGKIYKVPADEKEALASSLMGMFEKRRFKNFLQHVQDYNEEDPKTHKGVSPDHVAKFLYEKHGLDANTQDFTGHALALFRNDEYMAQPCIDLIKRCRLYSDSLARYGRSPYLYPLYGLGELPQGFARLSAIYGGTYMLDKPIEKIVMEDGHVVGVSDGKETAKCGIVVCDPTYAPERCKKVGQVVRAICILNHPIDNTKDAQSVQIIIPQNQVNRKDDIYVCMVSTAHNVCARNYYLAIVATTVETNDPEKELQPGLDLLGAIEEKFVSVVDLMEPTDDGKESKIFISKSYDATTHFETTCVDVLDVFKRITGEDFDFSKVKHTDTEAVAE</sequence>
<dbReference type="PANTHER" id="PTHR11787:SF8">
    <property type="entry name" value="RAB GDP DISSOCIATION INHIBITOR"/>
    <property type="match status" value="1"/>
</dbReference>
<dbReference type="InterPro" id="IPR000806">
    <property type="entry name" value="RabGDI"/>
</dbReference>
<evidence type="ECO:0000256" key="2">
    <source>
        <dbReference type="ARBA" id="ARBA00022468"/>
    </source>
</evidence>
<dbReference type="GO" id="GO:0015031">
    <property type="term" value="P:protein transport"/>
    <property type="evidence" value="ECO:0007669"/>
    <property type="project" value="InterPro"/>
</dbReference>
<dbReference type="FunFam" id="3.50.50.60:FF:000232">
    <property type="entry name" value="Rab GDP dissociation inhibitor"/>
    <property type="match status" value="1"/>
</dbReference>
<dbReference type="GO" id="GO:0016192">
    <property type="term" value="P:vesicle-mediated transport"/>
    <property type="evidence" value="ECO:0007669"/>
    <property type="project" value="TreeGrafter"/>
</dbReference>
<dbReference type="Proteomes" id="UP000735302">
    <property type="component" value="Unassembled WGS sequence"/>
</dbReference>
<dbReference type="InterPro" id="IPR018203">
    <property type="entry name" value="GDP_dissociation_inhibitor"/>
</dbReference>
<dbReference type="FunFam" id="3.50.50.60:FF:000158">
    <property type="entry name" value="Rab GDP dissociation inhibitor"/>
    <property type="match status" value="1"/>
</dbReference>
<dbReference type="PRINTS" id="PR00892">
    <property type="entry name" value="RABGDI"/>
</dbReference>
<dbReference type="Gene3D" id="3.30.519.10">
    <property type="entry name" value="Guanine Nucleotide Dissociation Inhibitor, domain 2"/>
    <property type="match status" value="1"/>
</dbReference>
<protein>
    <recommendedName>
        <fullName evidence="3">Rab GDP dissociation inhibitor</fullName>
    </recommendedName>
</protein>
<dbReference type="AlphaFoldDB" id="A0AAV4B8J8"/>
<dbReference type="GO" id="GO:0005737">
    <property type="term" value="C:cytoplasm"/>
    <property type="evidence" value="ECO:0007669"/>
    <property type="project" value="UniProtKB-SubCell"/>
</dbReference>
<comment type="function">
    <text evidence="3">Regulates the GDP/GTP exchange reaction of most RAB proteins by inhibiting the dissociation of GDP from them, and the subsequent binding of GTP.</text>
</comment>
<dbReference type="GO" id="GO:0005093">
    <property type="term" value="F:Rab GDP-dissociation inhibitor activity"/>
    <property type="evidence" value="ECO:0007669"/>
    <property type="project" value="InterPro"/>
</dbReference>
<comment type="similarity">
    <text evidence="1 3">Belongs to the Rab GDI family.</text>
</comment>
<dbReference type="EMBL" id="BLXT01004610">
    <property type="protein sequence ID" value="GFO15437.1"/>
    <property type="molecule type" value="Genomic_DNA"/>
</dbReference>
<proteinExistence type="inferred from homology"/>
<dbReference type="InterPro" id="IPR036188">
    <property type="entry name" value="FAD/NAD-bd_sf"/>
</dbReference>
<name>A0AAV4B8J8_9GAST</name>
<gene>
    <name evidence="4" type="ORF">PoB_004194200</name>
</gene>
<dbReference type="GO" id="GO:0005096">
    <property type="term" value="F:GTPase activator activity"/>
    <property type="evidence" value="ECO:0007669"/>
    <property type="project" value="UniProtKB-KW"/>
</dbReference>
<dbReference type="Gene3D" id="3.50.50.60">
    <property type="entry name" value="FAD/NAD(P)-binding domain"/>
    <property type="match status" value="1"/>
</dbReference>
<organism evidence="4 5">
    <name type="scientific">Plakobranchus ocellatus</name>
    <dbReference type="NCBI Taxonomy" id="259542"/>
    <lineage>
        <taxon>Eukaryota</taxon>
        <taxon>Metazoa</taxon>
        <taxon>Spiralia</taxon>
        <taxon>Lophotrochozoa</taxon>
        <taxon>Mollusca</taxon>
        <taxon>Gastropoda</taxon>
        <taxon>Heterobranchia</taxon>
        <taxon>Euthyneura</taxon>
        <taxon>Panpulmonata</taxon>
        <taxon>Sacoglossa</taxon>
        <taxon>Placobranchoidea</taxon>
        <taxon>Plakobranchidae</taxon>
        <taxon>Plakobranchus</taxon>
    </lineage>
</organism>
<keyword evidence="2 3" id="KW-0343">GTPase activation</keyword>